<dbReference type="InterPro" id="IPR012727">
    <property type="entry name" value="Gly_oxidase_ThiO"/>
</dbReference>
<dbReference type="EC" id="1.4.3.19" evidence="5"/>
<dbReference type="Gene3D" id="3.30.9.10">
    <property type="entry name" value="D-Amino Acid Oxidase, subunit A, domain 2"/>
    <property type="match status" value="1"/>
</dbReference>
<reference evidence="7 8" key="1">
    <citation type="submission" date="2018-06" db="EMBL/GenBank/DDBJ databases">
        <title>Freshwater and sediment microbial communities from various areas in North America, analyzing microbe dynamics in response to fracking.</title>
        <authorList>
            <person name="Lamendella R."/>
        </authorList>
    </citation>
    <scope>NUCLEOTIDE SEQUENCE [LARGE SCALE GENOMIC DNA]</scope>
    <source>
        <strain evidence="7 8">14_TX</strain>
    </source>
</reference>
<evidence type="ECO:0000313" key="7">
    <source>
        <dbReference type="EMBL" id="RBP90122.1"/>
    </source>
</evidence>
<dbReference type="PANTHER" id="PTHR13847">
    <property type="entry name" value="SARCOSINE DEHYDROGENASE-RELATED"/>
    <property type="match status" value="1"/>
</dbReference>
<feature type="domain" description="FAD dependent oxidoreductase" evidence="6">
    <location>
        <begin position="6"/>
        <end position="350"/>
    </location>
</feature>
<keyword evidence="2" id="KW-0784">Thiamine biosynthesis</keyword>
<dbReference type="SUPFAM" id="SSF51905">
    <property type="entry name" value="FAD/NAD(P)-binding domain"/>
    <property type="match status" value="1"/>
</dbReference>
<dbReference type="OrthoDB" id="9794226at2"/>
<comment type="caution">
    <text evidence="7">The sequence shown here is derived from an EMBL/GenBank/DDBJ whole genome shotgun (WGS) entry which is preliminary data.</text>
</comment>
<dbReference type="InterPro" id="IPR036188">
    <property type="entry name" value="FAD/NAD-bd_sf"/>
</dbReference>
<dbReference type="Gene3D" id="3.50.50.60">
    <property type="entry name" value="FAD/NAD(P)-binding domain"/>
    <property type="match status" value="1"/>
</dbReference>
<keyword evidence="8" id="KW-1185">Reference proteome</keyword>
<evidence type="ECO:0000256" key="4">
    <source>
        <dbReference type="ARBA" id="ARBA00049872"/>
    </source>
</evidence>
<evidence type="ECO:0000256" key="1">
    <source>
        <dbReference type="ARBA" id="ARBA00004948"/>
    </source>
</evidence>
<accession>A0A366JRQ3</accession>
<evidence type="ECO:0000259" key="6">
    <source>
        <dbReference type="Pfam" id="PF01266"/>
    </source>
</evidence>
<name>A0A366JRQ3_CYTFI</name>
<protein>
    <recommendedName>
        <fullName evidence="5">glycine oxidase</fullName>
        <ecNumber evidence="5">1.4.3.19</ecNumber>
    </recommendedName>
</protein>
<dbReference type="GO" id="GO:0050660">
    <property type="term" value="F:flavin adenine dinucleotide binding"/>
    <property type="evidence" value="ECO:0007669"/>
    <property type="project" value="InterPro"/>
</dbReference>
<dbReference type="NCBIfam" id="TIGR02352">
    <property type="entry name" value="thiamin_ThiO"/>
    <property type="match status" value="1"/>
</dbReference>
<dbReference type="Pfam" id="PF01266">
    <property type="entry name" value="DAO"/>
    <property type="match status" value="1"/>
</dbReference>
<sequence length="379" mass="41068">MRKIFDALIVGGGINGSSIAFQLAKRGCKVAVLDKGKIAGKASGAAAGILGAQTELTEDGPLFQLACKSRSMYQSLIPELEDLTQVHIGYQNKGVYKVAANKEEELVLKRLIESQQKADEQAEWFTIDDLIKREPFVSNKLRGAMYIPNDGQVQAYELSLAFAKASITLGAEIYEYTHVSDFILKEKKVYGVRTGLGELLADSVIVASGAWSREILERTGLSLPIIPVKGECFSVKIEKPLVQGTIFSHGCYIVPKQSGRLVVGATVKINSFDEKVTFGGISLLIEKAQNLVPEIAHAEWEGAWTGIRPQSADGLPFLGQHPACEGLYIAAGHFRNGILLAPATGELMADILEGKTEQPNPFELSRLECLVHSSKGVLL</sequence>
<dbReference type="Proteomes" id="UP000252731">
    <property type="component" value="Unassembled WGS sequence"/>
</dbReference>
<dbReference type="RefSeq" id="WP_113884287.1">
    <property type="nucleotide sequence ID" value="NZ_QNSF01000010.1"/>
</dbReference>
<comment type="catalytic activity">
    <reaction evidence="4">
        <text>glycine + O2 + H2O = glyoxylate + H2O2 + NH4(+)</text>
        <dbReference type="Rhea" id="RHEA:11532"/>
        <dbReference type="ChEBI" id="CHEBI:15377"/>
        <dbReference type="ChEBI" id="CHEBI:15379"/>
        <dbReference type="ChEBI" id="CHEBI:16240"/>
        <dbReference type="ChEBI" id="CHEBI:28938"/>
        <dbReference type="ChEBI" id="CHEBI:36655"/>
        <dbReference type="ChEBI" id="CHEBI:57305"/>
        <dbReference type="EC" id="1.4.3.19"/>
    </reaction>
</comment>
<dbReference type="GO" id="GO:0043799">
    <property type="term" value="F:glycine oxidase activity"/>
    <property type="evidence" value="ECO:0007669"/>
    <property type="project" value="UniProtKB-EC"/>
</dbReference>
<dbReference type="AlphaFoldDB" id="A0A366JRQ3"/>
<dbReference type="EMBL" id="QNSF01000010">
    <property type="protein sequence ID" value="RBP90122.1"/>
    <property type="molecule type" value="Genomic_DNA"/>
</dbReference>
<organism evidence="7 8">
    <name type="scientific">Cytobacillus firmus</name>
    <name type="common">Bacillus firmus</name>
    <dbReference type="NCBI Taxonomy" id="1399"/>
    <lineage>
        <taxon>Bacteria</taxon>
        <taxon>Bacillati</taxon>
        <taxon>Bacillota</taxon>
        <taxon>Bacilli</taxon>
        <taxon>Bacillales</taxon>
        <taxon>Bacillaceae</taxon>
        <taxon>Cytobacillus</taxon>
    </lineage>
</organism>
<gene>
    <name evidence="7" type="ORF">DFO70_110229</name>
</gene>
<evidence type="ECO:0000256" key="2">
    <source>
        <dbReference type="ARBA" id="ARBA00022977"/>
    </source>
</evidence>
<comment type="pathway">
    <text evidence="1">Cofactor biosynthesis; thiamine diphosphate biosynthesis.</text>
</comment>
<dbReference type="GO" id="GO:0009229">
    <property type="term" value="P:thiamine diphosphate biosynthetic process"/>
    <property type="evidence" value="ECO:0007669"/>
    <property type="project" value="UniProtKB-UniPathway"/>
</dbReference>
<evidence type="ECO:0000256" key="5">
    <source>
        <dbReference type="ARBA" id="ARBA00050018"/>
    </source>
</evidence>
<evidence type="ECO:0000256" key="3">
    <source>
        <dbReference type="ARBA" id="ARBA00023002"/>
    </source>
</evidence>
<dbReference type="InterPro" id="IPR006076">
    <property type="entry name" value="FAD-dep_OxRdtase"/>
</dbReference>
<dbReference type="PANTHER" id="PTHR13847:SF289">
    <property type="entry name" value="GLYCINE OXIDASE"/>
    <property type="match status" value="1"/>
</dbReference>
<dbReference type="UniPathway" id="UPA00060"/>
<dbReference type="SUPFAM" id="SSF54373">
    <property type="entry name" value="FAD-linked reductases, C-terminal domain"/>
    <property type="match status" value="1"/>
</dbReference>
<keyword evidence="3" id="KW-0560">Oxidoreductase</keyword>
<dbReference type="GO" id="GO:0005737">
    <property type="term" value="C:cytoplasm"/>
    <property type="evidence" value="ECO:0007669"/>
    <property type="project" value="TreeGrafter"/>
</dbReference>
<dbReference type="GO" id="GO:0009228">
    <property type="term" value="P:thiamine biosynthetic process"/>
    <property type="evidence" value="ECO:0007669"/>
    <property type="project" value="UniProtKB-KW"/>
</dbReference>
<proteinExistence type="predicted"/>
<evidence type="ECO:0000313" key="8">
    <source>
        <dbReference type="Proteomes" id="UP000252731"/>
    </source>
</evidence>